<feature type="signal peptide" evidence="1">
    <location>
        <begin position="1"/>
        <end position="28"/>
    </location>
</feature>
<evidence type="ECO:0000256" key="1">
    <source>
        <dbReference type="SAM" id="SignalP"/>
    </source>
</evidence>
<protein>
    <submittedName>
        <fullName evidence="2">Uncharacterized protein</fullName>
    </submittedName>
</protein>
<evidence type="ECO:0000313" key="3">
    <source>
        <dbReference type="Proteomes" id="UP001642405"/>
    </source>
</evidence>
<dbReference type="EMBL" id="CAWUHB010000018">
    <property type="protein sequence ID" value="CAK7219532.1"/>
    <property type="molecule type" value="Genomic_DNA"/>
</dbReference>
<proteinExistence type="predicted"/>
<keyword evidence="3" id="KW-1185">Reference proteome</keyword>
<sequence>MPSSRPMQHLLHRAALVLLFTLTGHVAAATAATDSADSPDTSLASLNHLLDGLDAAPLNEGFTYSPDFHACPLPCSDYANVFSWVRYWTPDQLQRCDEPLLMQFSVRQPQDPALPSGASMP</sequence>
<organism evidence="2 3">
    <name type="scientific">Sporothrix curviconia</name>
    <dbReference type="NCBI Taxonomy" id="1260050"/>
    <lineage>
        <taxon>Eukaryota</taxon>
        <taxon>Fungi</taxon>
        <taxon>Dikarya</taxon>
        <taxon>Ascomycota</taxon>
        <taxon>Pezizomycotina</taxon>
        <taxon>Sordariomycetes</taxon>
        <taxon>Sordariomycetidae</taxon>
        <taxon>Ophiostomatales</taxon>
        <taxon>Ophiostomataceae</taxon>
        <taxon>Sporothrix</taxon>
    </lineage>
</organism>
<keyword evidence="1" id="KW-0732">Signal</keyword>
<gene>
    <name evidence="2" type="ORF">SCUCBS95973_003847</name>
</gene>
<evidence type="ECO:0000313" key="2">
    <source>
        <dbReference type="EMBL" id="CAK7219532.1"/>
    </source>
</evidence>
<reference evidence="2 3" key="1">
    <citation type="submission" date="2024-01" db="EMBL/GenBank/DDBJ databases">
        <authorList>
            <person name="Allen C."/>
            <person name="Tagirdzhanova G."/>
        </authorList>
    </citation>
    <scope>NUCLEOTIDE SEQUENCE [LARGE SCALE GENOMIC DNA]</scope>
</reference>
<dbReference type="Proteomes" id="UP001642405">
    <property type="component" value="Unassembled WGS sequence"/>
</dbReference>
<feature type="chain" id="PRO_5047239199" evidence="1">
    <location>
        <begin position="29"/>
        <end position="121"/>
    </location>
</feature>
<accession>A0ABP0BIU0</accession>
<name>A0ABP0BIU0_9PEZI</name>
<comment type="caution">
    <text evidence="2">The sequence shown here is derived from an EMBL/GenBank/DDBJ whole genome shotgun (WGS) entry which is preliminary data.</text>
</comment>